<evidence type="ECO:0000313" key="4">
    <source>
        <dbReference type="EMBL" id="MFC6999580.1"/>
    </source>
</evidence>
<dbReference type="InterPro" id="IPR002142">
    <property type="entry name" value="Peptidase_S49"/>
</dbReference>
<keyword evidence="5" id="KW-1185">Reference proteome</keyword>
<dbReference type="SUPFAM" id="SSF52096">
    <property type="entry name" value="ClpP/crotonase"/>
    <property type="match status" value="1"/>
</dbReference>
<evidence type="ECO:0000259" key="3">
    <source>
        <dbReference type="Pfam" id="PF01343"/>
    </source>
</evidence>
<feature type="compositionally biased region" description="Polar residues" evidence="2">
    <location>
        <begin position="404"/>
        <end position="413"/>
    </location>
</feature>
<dbReference type="Proteomes" id="UP001596405">
    <property type="component" value="Unassembled WGS sequence"/>
</dbReference>
<sequence>MRLNPVYSAVLREPWAIDPLAAEAYLPLVLQMMENSTTAKEDSESEKKEEKPLVRAVAVIGALSSSDRVFTSSFSSYDEAPTGSIAIHTVDGPMMTEDYCGAPGTATIGVLIQEADDHENIAAHLVHWKTPGGTVSGTERFSGIITDTKKPLVSYAEQMCSAGYWSGSGANLIVAAGKTAMVGSIGTMCTITDFSGWYEKIGIKSHTIRATDSKDKNEPYLQALQGKYELMQKQQLDPLNAAFTSSVKDNRGEKLDLKEENVLTGKVYIGQTIVDCGLADELGSFEYAVQRAAELARAETGNPKSTNNPNSNNSMGIFSKKPVAAATAFASVAALAGKKGEELTAEMLDAANDELEAAGIEGAALITVEQHDAFQASVENEAKLTQQLEQANDKIAKLEKKPSEASTTPSKANGETPEPAAGDENAKIMADLPHNKAIANNPLFNK</sequence>
<feature type="domain" description="Peptidase S49" evidence="3">
    <location>
        <begin position="147"/>
        <end position="297"/>
    </location>
</feature>
<comment type="similarity">
    <text evidence="1">Belongs to the peptidase S49 family.</text>
</comment>
<dbReference type="Pfam" id="PF01343">
    <property type="entry name" value="Peptidase_S49"/>
    <property type="match status" value="1"/>
</dbReference>
<feature type="region of interest" description="Disordered" evidence="2">
    <location>
        <begin position="397"/>
        <end position="446"/>
    </location>
</feature>
<evidence type="ECO:0000256" key="1">
    <source>
        <dbReference type="ARBA" id="ARBA00008683"/>
    </source>
</evidence>
<accession>A0ABW2DPJ3</accession>
<dbReference type="PANTHER" id="PTHR42987">
    <property type="entry name" value="PEPTIDASE S49"/>
    <property type="match status" value="1"/>
</dbReference>
<evidence type="ECO:0000256" key="2">
    <source>
        <dbReference type="SAM" id="MobiDB-lite"/>
    </source>
</evidence>
<comment type="caution">
    <text evidence="4">The sequence shown here is derived from an EMBL/GenBank/DDBJ whole genome shotgun (WGS) entry which is preliminary data.</text>
</comment>
<organism evidence="4 5">
    <name type="scientific">Rufibacter roseus</name>
    <dbReference type="NCBI Taxonomy" id="1567108"/>
    <lineage>
        <taxon>Bacteria</taxon>
        <taxon>Pseudomonadati</taxon>
        <taxon>Bacteroidota</taxon>
        <taxon>Cytophagia</taxon>
        <taxon>Cytophagales</taxon>
        <taxon>Hymenobacteraceae</taxon>
        <taxon>Rufibacter</taxon>
    </lineage>
</organism>
<gene>
    <name evidence="4" type="ORF">ACFQHR_18230</name>
</gene>
<dbReference type="RefSeq" id="WP_066621146.1">
    <property type="nucleotide sequence ID" value="NZ_JBHSYQ010000016.1"/>
</dbReference>
<dbReference type="Gene3D" id="6.20.330.10">
    <property type="match status" value="1"/>
</dbReference>
<evidence type="ECO:0000313" key="5">
    <source>
        <dbReference type="Proteomes" id="UP001596405"/>
    </source>
</evidence>
<name>A0ABW2DPJ3_9BACT</name>
<reference evidence="5" key="1">
    <citation type="journal article" date="2019" name="Int. J. Syst. Evol. Microbiol.">
        <title>The Global Catalogue of Microorganisms (GCM) 10K type strain sequencing project: providing services to taxonomists for standard genome sequencing and annotation.</title>
        <authorList>
            <consortium name="The Broad Institute Genomics Platform"/>
            <consortium name="The Broad Institute Genome Sequencing Center for Infectious Disease"/>
            <person name="Wu L."/>
            <person name="Ma J."/>
        </authorList>
    </citation>
    <scope>NUCLEOTIDE SEQUENCE [LARGE SCALE GENOMIC DNA]</scope>
    <source>
        <strain evidence="5">CGMCC 4.7393</strain>
    </source>
</reference>
<dbReference type="InterPro" id="IPR029045">
    <property type="entry name" value="ClpP/crotonase-like_dom_sf"/>
</dbReference>
<dbReference type="PANTHER" id="PTHR42987:SF4">
    <property type="entry name" value="PROTEASE SOHB-RELATED"/>
    <property type="match status" value="1"/>
</dbReference>
<dbReference type="EMBL" id="JBHSYQ010000016">
    <property type="protein sequence ID" value="MFC6999580.1"/>
    <property type="molecule type" value="Genomic_DNA"/>
</dbReference>
<protein>
    <submittedName>
        <fullName evidence="4">S49 family peptidase</fullName>
    </submittedName>
</protein>
<proteinExistence type="inferred from homology"/>
<dbReference type="Gene3D" id="3.90.226.10">
    <property type="entry name" value="2-enoyl-CoA Hydratase, Chain A, domain 1"/>
    <property type="match status" value="1"/>
</dbReference>